<gene>
    <name evidence="1" type="ORF">ACG04R_26660</name>
</gene>
<proteinExistence type="predicted"/>
<dbReference type="Proteomes" id="UP001606134">
    <property type="component" value="Unassembled WGS sequence"/>
</dbReference>
<dbReference type="RefSeq" id="WP_394417193.1">
    <property type="nucleotide sequence ID" value="NZ_JBIGIC010000020.1"/>
</dbReference>
<comment type="caution">
    <text evidence="1">The sequence shown here is derived from an EMBL/GenBank/DDBJ whole genome shotgun (WGS) entry which is preliminary data.</text>
</comment>
<protein>
    <submittedName>
        <fullName evidence="1">Uncharacterized protein</fullName>
    </submittedName>
</protein>
<keyword evidence="2" id="KW-1185">Reference proteome</keyword>
<reference evidence="1 2" key="1">
    <citation type="submission" date="2024-08" db="EMBL/GenBank/DDBJ databases">
        <authorList>
            <person name="Lu H."/>
        </authorList>
    </citation>
    <scope>NUCLEOTIDE SEQUENCE [LARGE SCALE GENOMIC DNA]</scope>
    <source>
        <strain evidence="1 2">BYS78W</strain>
    </source>
</reference>
<evidence type="ECO:0000313" key="1">
    <source>
        <dbReference type="EMBL" id="MFG6490282.1"/>
    </source>
</evidence>
<sequence>MTLAIDYRLTGSGWAVCIVRTGGKDYEISASYLSDALGNLVLAAAAVLAGAHSISVGFDEEPGEYRWAVVRTDNGTVRLTVLSFQELWGNRPDAEGTPLCSWTGHPVDLGRAVRDAAEAVLNAHGLAGYKERWAEHDFPSLQLELLKRYITEWERNRQAPG</sequence>
<name>A0ABW7HLD1_9BURK</name>
<evidence type="ECO:0000313" key="2">
    <source>
        <dbReference type="Proteomes" id="UP001606134"/>
    </source>
</evidence>
<dbReference type="EMBL" id="JBIGIC010000020">
    <property type="protein sequence ID" value="MFG6490282.1"/>
    <property type="molecule type" value="Genomic_DNA"/>
</dbReference>
<organism evidence="1 2">
    <name type="scientific">Pelomonas candidula</name>
    <dbReference type="NCBI Taxonomy" id="3299025"/>
    <lineage>
        <taxon>Bacteria</taxon>
        <taxon>Pseudomonadati</taxon>
        <taxon>Pseudomonadota</taxon>
        <taxon>Betaproteobacteria</taxon>
        <taxon>Burkholderiales</taxon>
        <taxon>Sphaerotilaceae</taxon>
        <taxon>Roseateles</taxon>
    </lineage>
</organism>
<accession>A0ABW7HLD1</accession>